<proteinExistence type="predicted"/>
<dbReference type="InterPro" id="IPR032710">
    <property type="entry name" value="NTF2-like_dom_sf"/>
</dbReference>
<protein>
    <recommendedName>
        <fullName evidence="1">SnoaL-like domain-containing protein</fullName>
    </recommendedName>
</protein>
<evidence type="ECO:0000313" key="3">
    <source>
        <dbReference type="Proteomes" id="UP000446786"/>
    </source>
</evidence>
<dbReference type="OrthoDB" id="7859637at2"/>
<dbReference type="Proteomes" id="UP000446786">
    <property type="component" value="Unassembled WGS sequence"/>
</dbReference>
<accession>A0A845AME3</accession>
<evidence type="ECO:0000259" key="1">
    <source>
        <dbReference type="Pfam" id="PF12680"/>
    </source>
</evidence>
<dbReference type="SUPFAM" id="SSF54427">
    <property type="entry name" value="NTF2-like"/>
    <property type="match status" value="1"/>
</dbReference>
<comment type="caution">
    <text evidence="2">The sequence shown here is derived from an EMBL/GenBank/DDBJ whole genome shotgun (WGS) entry which is preliminary data.</text>
</comment>
<dbReference type="InterPro" id="IPR037401">
    <property type="entry name" value="SnoaL-like"/>
</dbReference>
<dbReference type="AlphaFoldDB" id="A0A845AME3"/>
<keyword evidence="3" id="KW-1185">Reference proteome</keyword>
<dbReference type="RefSeq" id="WP_160778875.1">
    <property type="nucleotide sequence ID" value="NZ_BAAAZF010000001.1"/>
</dbReference>
<gene>
    <name evidence="2" type="ORF">GRI94_06305</name>
</gene>
<name>A0A845AME3_9SPHN</name>
<reference evidence="2 3" key="1">
    <citation type="submission" date="2019-12" db="EMBL/GenBank/DDBJ databases">
        <title>Genomic-based taxomic classification of the family Erythrobacteraceae.</title>
        <authorList>
            <person name="Xu L."/>
        </authorList>
    </citation>
    <scope>NUCLEOTIDE SEQUENCE [LARGE SCALE GENOMIC DNA]</scope>
    <source>
        <strain evidence="2 3">JCM 16677</strain>
    </source>
</reference>
<feature type="domain" description="SnoaL-like" evidence="1">
    <location>
        <begin position="30"/>
        <end position="127"/>
    </location>
</feature>
<dbReference type="EMBL" id="WTYE01000001">
    <property type="protein sequence ID" value="MXP31430.1"/>
    <property type="molecule type" value="Genomic_DNA"/>
</dbReference>
<dbReference type="Gene3D" id="3.10.450.50">
    <property type="match status" value="1"/>
</dbReference>
<organism evidence="2 3">
    <name type="scientific">Parerythrobacter jejuensis</name>
    <dbReference type="NCBI Taxonomy" id="795812"/>
    <lineage>
        <taxon>Bacteria</taxon>
        <taxon>Pseudomonadati</taxon>
        <taxon>Pseudomonadota</taxon>
        <taxon>Alphaproteobacteria</taxon>
        <taxon>Sphingomonadales</taxon>
        <taxon>Erythrobacteraceae</taxon>
        <taxon>Parerythrobacter</taxon>
    </lineage>
</organism>
<sequence length="148" mass="16859">MSEWSATEWSEGCPGQAPLPYPFYVDIVTKRYFDGVDNKNMDQVLNCFTPDAVLTEATSDTVHEGREAIRAMFVKLFADFESIWHGNFVHTADPQSNAVCSQFTVLITPNAGDELRYENCNRFYLKDRLFHRVTVYMSGDNLLKEGDA</sequence>
<evidence type="ECO:0000313" key="2">
    <source>
        <dbReference type="EMBL" id="MXP31430.1"/>
    </source>
</evidence>
<dbReference type="Pfam" id="PF12680">
    <property type="entry name" value="SnoaL_2"/>
    <property type="match status" value="1"/>
</dbReference>